<evidence type="ECO:0000313" key="1">
    <source>
        <dbReference type="EMBL" id="EFX64009.1"/>
    </source>
</evidence>
<organism evidence="1 2">
    <name type="scientific">Daphnia pulex</name>
    <name type="common">Water flea</name>
    <dbReference type="NCBI Taxonomy" id="6669"/>
    <lineage>
        <taxon>Eukaryota</taxon>
        <taxon>Metazoa</taxon>
        <taxon>Ecdysozoa</taxon>
        <taxon>Arthropoda</taxon>
        <taxon>Crustacea</taxon>
        <taxon>Branchiopoda</taxon>
        <taxon>Diplostraca</taxon>
        <taxon>Cladocera</taxon>
        <taxon>Anomopoda</taxon>
        <taxon>Daphniidae</taxon>
        <taxon>Daphnia</taxon>
    </lineage>
</organism>
<dbReference type="InParanoid" id="E9HW72"/>
<dbReference type="EMBL" id="GL732898">
    <property type="protein sequence ID" value="EFX64009.1"/>
    <property type="molecule type" value="Genomic_DNA"/>
</dbReference>
<evidence type="ECO:0000313" key="2">
    <source>
        <dbReference type="Proteomes" id="UP000000305"/>
    </source>
</evidence>
<dbReference type="KEGG" id="dpx:DAPPUDRAFT_267226"/>
<name>E9HW72_DAPPU</name>
<protein>
    <submittedName>
        <fullName evidence="1">Uncharacterized protein</fullName>
    </submittedName>
</protein>
<proteinExistence type="predicted"/>
<sequence>MADGEPPHPHKLFVFLTQKLGTCYRTTQRKEGLKWIISMTIYGDPWRNQTYTDENEEAAYNMCIRAYITFLLEKEGL</sequence>
<dbReference type="AlphaFoldDB" id="E9HW72"/>
<dbReference type="PhylomeDB" id="E9HW72"/>
<accession>E9HW72</accession>
<dbReference type="HOGENOM" id="CLU_2640629_0_0_1"/>
<gene>
    <name evidence="1" type="ORF">DAPPUDRAFT_267226</name>
</gene>
<reference evidence="1 2" key="1">
    <citation type="journal article" date="2011" name="Science">
        <title>The ecoresponsive genome of Daphnia pulex.</title>
        <authorList>
            <person name="Colbourne J.K."/>
            <person name="Pfrender M.E."/>
            <person name="Gilbert D."/>
            <person name="Thomas W.K."/>
            <person name="Tucker A."/>
            <person name="Oakley T.H."/>
            <person name="Tokishita S."/>
            <person name="Aerts A."/>
            <person name="Arnold G.J."/>
            <person name="Basu M.K."/>
            <person name="Bauer D.J."/>
            <person name="Caceres C.E."/>
            <person name="Carmel L."/>
            <person name="Casola C."/>
            <person name="Choi J.H."/>
            <person name="Detter J.C."/>
            <person name="Dong Q."/>
            <person name="Dusheyko S."/>
            <person name="Eads B.D."/>
            <person name="Frohlich T."/>
            <person name="Geiler-Samerotte K.A."/>
            <person name="Gerlach D."/>
            <person name="Hatcher P."/>
            <person name="Jogdeo S."/>
            <person name="Krijgsveld J."/>
            <person name="Kriventseva E.V."/>
            <person name="Kultz D."/>
            <person name="Laforsch C."/>
            <person name="Lindquist E."/>
            <person name="Lopez J."/>
            <person name="Manak J.R."/>
            <person name="Muller J."/>
            <person name="Pangilinan J."/>
            <person name="Patwardhan R.P."/>
            <person name="Pitluck S."/>
            <person name="Pritham E.J."/>
            <person name="Rechtsteiner A."/>
            <person name="Rho M."/>
            <person name="Rogozin I.B."/>
            <person name="Sakarya O."/>
            <person name="Salamov A."/>
            <person name="Schaack S."/>
            <person name="Shapiro H."/>
            <person name="Shiga Y."/>
            <person name="Skalitzky C."/>
            <person name="Smith Z."/>
            <person name="Souvorov A."/>
            <person name="Sung W."/>
            <person name="Tang Z."/>
            <person name="Tsuchiya D."/>
            <person name="Tu H."/>
            <person name="Vos H."/>
            <person name="Wang M."/>
            <person name="Wolf Y.I."/>
            <person name="Yamagata H."/>
            <person name="Yamada T."/>
            <person name="Ye Y."/>
            <person name="Shaw J.R."/>
            <person name="Andrews J."/>
            <person name="Crease T.J."/>
            <person name="Tang H."/>
            <person name="Lucas S.M."/>
            <person name="Robertson H.M."/>
            <person name="Bork P."/>
            <person name="Koonin E.V."/>
            <person name="Zdobnov E.M."/>
            <person name="Grigoriev I.V."/>
            <person name="Lynch M."/>
            <person name="Boore J.L."/>
        </authorList>
    </citation>
    <scope>NUCLEOTIDE SEQUENCE [LARGE SCALE GENOMIC DNA]</scope>
</reference>
<keyword evidence="2" id="KW-1185">Reference proteome</keyword>
<dbReference type="Proteomes" id="UP000000305">
    <property type="component" value="Unassembled WGS sequence"/>
</dbReference>